<comment type="caution">
    <text evidence="1">The sequence shown here is derived from an EMBL/GenBank/DDBJ whole genome shotgun (WGS) entry which is preliminary data.</text>
</comment>
<dbReference type="Proteomes" id="UP000765509">
    <property type="component" value="Unassembled WGS sequence"/>
</dbReference>
<reference evidence="1" key="1">
    <citation type="submission" date="2021-03" db="EMBL/GenBank/DDBJ databases">
        <title>Draft genome sequence of rust myrtle Austropuccinia psidii MF-1, a brazilian biotype.</title>
        <authorList>
            <person name="Quecine M.C."/>
            <person name="Pachon D.M.R."/>
            <person name="Bonatelli M.L."/>
            <person name="Correr F.H."/>
            <person name="Franceschini L.M."/>
            <person name="Leite T.F."/>
            <person name="Margarido G.R.A."/>
            <person name="Almeida C.A."/>
            <person name="Ferrarezi J.A."/>
            <person name="Labate C.A."/>
        </authorList>
    </citation>
    <scope>NUCLEOTIDE SEQUENCE</scope>
    <source>
        <strain evidence="1">MF-1</strain>
    </source>
</reference>
<proteinExistence type="predicted"/>
<protein>
    <submittedName>
        <fullName evidence="1">Uncharacterized protein</fullName>
    </submittedName>
</protein>
<dbReference type="EMBL" id="AVOT02017191">
    <property type="protein sequence ID" value="MBW0503134.1"/>
    <property type="molecule type" value="Genomic_DNA"/>
</dbReference>
<organism evidence="1 2">
    <name type="scientific">Austropuccinia psidii MF-1</name>
    <dbReference type="NCBI Taxonomy" id="1389203"/>
    <lineage>
        <taxon>Eukaryota</taxon>
        <taxon>Fungi</taxon>
        <taxon>Dikarya</taxon>
        <taxon>Basidiomycota</taxon>
        <taxon>Pucciniomycotina</taxon>
        <taxon>Pucciniomycetes</taxon>
        <taxon>Pucciniales</taxon>
        <taxon>Sphaerophragmiaceae</taxon>
        <taxon>Austropuccinia</taxon>
    </lineage>
</organism>
<evidence type="ECO:0000313" key="1">
    <source>
        <dbReference type="EMBL" id="MBW0503134.1"/>
    </source>
</evidence>
<evidence type="ECO:0000313" key="2">
    <source>
        <dbReference type="Proteomes" id="UP000765509"/>
    </source>
</evidence>
<dbReference type="AlphaFoldDB" id="A0A9Q3DGW2"/>
<gene>
    <name evidence="1" type="ORF">O181_042849</name>
</gene>
<accession>A0A9Q3DGW2</accession>
<sequence length="114" mass="13620">MALLSEEGLRGDLGNKYWEELFSFNEQTRKALYDYRIWPVEDFNLNDIKLLGGRLHWEEYGYIIIHKEEVFLRNWKGKTLEERKKGRKITGEIAKDICSNIIIKNKVKEKWALS</sequence>
<keyword evidence="2" id="KW-1185">Reference proteome</keyword>
<name>A0A9Q3DGW2_9BASI</name>